<dbReference type="InterPro" id="IPR001926">
    <property type="entry name" value="TrpB-like_PALP"/>
</dbReference>
<comment type="cofactor">
    <cofactor evidence="1">
        <name>pyridoxal 5'-phosphate</name>
        <dbReference type="ChEBI" id="CHEBI:597326"/>
    </cofactor>
</comment>
<gene>
    <name evidence="4" type="ORF">SAMN05421844_10289</name>
</gene>
<evidence type="ECO:0000259" key="3">
    <source>
        <dbReference type="Pfam" id="PF00291"/>
    </source>
</evidence>
<dbReference type="EMBL" id="FNBZ01000002">
    <property type="protein sequence ID" value="SDF81976.1"/>
    <property type="molecule type" value="Genomic_DNA"/>
</dbReference>
<evidence type="ECO:0000256" key="1">
    <source>
        <dbReference type="ARBA" id="ARBA00001933"/>
    </source>
</evidence>
<reference evidence="4 5" key="1">
    <citation type="submission" date="2016-10" db="EMBL/GenBank/DDBJ databases">
        <authorList>
            <person name="Varghese N."/>
            <person name="Submissions S."/>
        </authorList>
    </citation>
    <scope>NUCLEOTIDE SEQUENCE [LARGE SCALE GENOMIC DNA]</scope>
    <source>
        <strain evidence="4 5">DSM 26672</strain>
    </source>
</reference>
<name>A0ABY0NMZ8_9HYPH</name>
<keyword evidence="2" id="KW-0663">Pyridoxal phosphate</keyword>
<dbReference type="InterPro" id="IPR050214">
    <property type="entry name" value="Cys_Synth/Cystath_Beta-Synth"/>
</dbReference>
<dbReference type="SUPFAM" id="SSF53686">
    <property type="entry name" value="Tryptophan synthase beta subunit-like PLP-dependent enzymes"/>
    <property type="match status" value="1"/>
</dbReference>
<evidence type="ECO:0000256" key="2">
    <source>
        <dbReference type="ARBA" id="ARBA00022898"/>
    </source>
</evidence>
<organism evidence="4 5">
    <name type="scientific">Bosea robiniae</name>
    <dbReference type="NCBI Taxonomy" id="1036780"/>
    <lineage>
        <taxon>Bacteria</taxon>
        <taxon>Pseudomonadati</taxon>
        <taxon>Pseudomonadota</taxon>
        <taxon>Alphaproteobacteria</taxon>
        <taxon>Hyphomicrobiales</taxon>
        <taxon>Boseaceae</taxon>
        <taxon>Bosea</taxon>
    </lineage>
</organism>
<dbReference type="InterPro" id="IPR036052">
    <property type="entry name" value="TrpB-like_PALP_sf"/>
</dbReference>
<keyword evidence="5" id="KW-1185">Reference proteome</keyword>
<comment type="caution">
    <text evidence="4">The sequence shown here is derived from an EMBL/GenBank/DDBJ whole genome shotgun (WGS) entry which is preliminary data.</text>
</comment>
<dbReference type="PANTHER" id="PTHR10314">
    <property type="entry name" value="CYSTATHIONINE BETA-SYNTHASE"/>
    <property type="match status" value="1"/>
</dbReference>
<dbReference type="Pfam" id="PF00291">
    <property type="entry name" value="PALP"/>
    <property type="match status" value="1"/>
</dbReference>
<sequence>MTKTVTFAGDTHSLALGQRSLAPDATLHPLLPVLISGAPISGEQHWNYPLDIAFDYAAVDTSLFDQAPLAGLARWAPLLPPLDPMLSFGEGGTPLIPLSTAATSTELPVFLKDESRNPTWSHKDRLNLCTVSTAVRSGAKGVVVASSGNHGISTAAYAARANLPCVVLTPSEISKTFLAMLKAYGACPVPVETAHRWPMVRAICEQAGYHPTSNLTPFHTGHPFGPEGYKTIAYEIFLQLGRVVPGAVVVPTGYGEQLFGIAKGFRELVTLGLAPDMPRLFSVEPSARGPLHRAVQTNEPMAMVEAGETRQYSIACTASGYRGVLALEAGRGSALTVDDASVSAAQAVLGREGIWQELSSCAALAALPQVLASGLSGPIVLIGTSGGFKDPIEAEILPVVEPSFARVAEHVKANSGIDLRS</sequence>
<dbReference type="Proteomes" id="UP000199468">
    <property type="component" value="Unassembled WGS sequence"/>
</dbReference>
<protein>
    <submittedName>
        <fullName evidence="4">Threonine synthase</fullName>
    </submittedName>
</protein>
<proteinExistence type="predicted"/>
<dbReference type="Gene3D" id="3.40.50.1100">
    <property type="match status" value="2"/>
</dbReference>
<accession>A0ABY0NMZ8</accession>
<feature type="domain" description="Tryptophan synthase beta chain-like PALP" evidence="3">
    <location>
        <begin position="87"/>
        <end position="382"/>
    </location>
</feature>
<evidence type="ECO:0000313" key="5">
    <source>
        <dbReference type="Proteomes" id="UP000199468"/>
    </source>
</evidence>
<evidence type="ECO:0000313" key="4">
    <source>
        <dbReference type="EMBL" id="SDF81976.1"/>
    </source>
</evidence>